<feature type="domain" description="DUF4426" evidence="2">
    <location>
        <begin position="30"/>
        <end position="143"/>
    </location>
</feature>
<evidence type="ECO:0000256" key="1">
    <source>
        <dbReference type="SAM" id="SignalP"/>
    </source>
</evidence>
<keyword evidence="1" id="KW-0732">Signal</keyword>
<name>A0A6N7QNK4_9GAMM</name>
<dbReference type="Proteomes" id="UP000433788">
    <property type="component" value="Unassembled WGS sequence"/>
</dbReference>
<feature type="signal peptide" evidence="1">
    <location>
        <begin position="1"/>
        <end position="26"/>
    </location>
</feature>
<evidence type="ECO:0000259" key="2">
    <source>
        <dbReference type="Pfam" id="PF14467"/>
    </source>
</evidence>
<protein>
    <submittedName>
        <fullName evidence="3">DUF4426 domain-containing protein</fullName>
    </submittedName>
</protein>
<dbReference type="EMBL" id="WJPP01000002">
    <property type="protein sequence ID" value="MRH78016.1"/>
    <property type="molecule type" value="Genomic_DNA"/>
</dbReference>
<dbReference type="InterPro" id="IPR025218">
    <property type="entry name" value="DUF4426"/>
</dbReference>
<organism evidence="3 4">
    <name type="scientific">Spiribacter salilacus</name>
    <dbReference type="NCBI Taxonomy" id="2664894"/>
    <lineage>
        <taxon>Bacteria</taxon>
        <taxon>Pseudomonadati</taxon>
        <taxon>Pseudomonadota</taxon>
        <taxon>Gammaproteobacteria</taxon>
        <taxon>Chromatiales</taxon>
        <taxon>Ectothiorhodospiraceae</taxon>
        <taxon>Spiribacter</taxon>
    </lineage>
</organism>
<proteinExistence type="predicted"/>
<dbReference type="Pfam" id="PF14467">
    <property type="entry name" value="DUF4426"/>
    <property type="match status" value="1"/>
</dbReference>
<reference evidence="3 4" key="1">
    <citation type="submission" date="2019-11" db="EMBL/GenBank/DDBJ databases">
        <authorList>
            <person name="Zhang X.Y."/>
        </authorList>
    </citation>
    <scope>NUCLEOTIDE SEQUENCE [LARGE SCALE GENOMIC DNA]</scope>
    <source>
        <strain evidence="3 4">C176</strain>
    </source>
</reference>
<sequence>MRFKPYALVAPAVACLLMILPLSVFAQQAQRFEDFEIHYNAIPTGLLNDAVAQEYGIVRSRTQGMLMITILHDGSPIRGRVRTLAIDDDEQVIEVRMREVKNDDWVSYIGTLEIKAGQPVNFSVEVRPETGDGPFDLGWRQTFQSLE</sequence>
<dbReference type="RefSeq" id="WP_153719058.1">
    <property type="nucleotide sequence ID" value="NZ_WJPP01000002.1"/>
</dbReference>
<keyword evidence="4" id="KW-1185">Reference proteome</keyword>
<feature type="chain" id="PRO_5026728991" evidence="1">
    <location>
        <begin position="27"/>
        <end position="147"/>
    </location>
</feature>
<evidence type="ECO:0000313" key="4">
    <source>
        <dbReference type="Proteomes" id="UP000433788"/>
    </source>
</evidence>
<accession>A0A6N7QNK4</accession>
<dbReference type="Gene3D" id="2.60.40.3340">
    <property type="entry name" value="Domain of unknown function DUF4426"/>
    <property type="match status" value="1"/>
</dbReference>
<dbReference type="AlphaFoldDB" id="A0A6N7QNK4"/>
<gene>
    <name evidence="3" type="ORF">GH984_04790</name>
</gene>
<comment type="caution">
    <text evidence="3">The sequence shown here is derived from an EMBL/GenBank/DDBJ whole genome shotgun (WGS) entry which is preliminary data.</text>
</comment>
<evidence type="ECO:0000313" key="3">
    <source>
        <dbReference type="EMBL" id="MRH78016.1"/>
    </source>
</evidence>